<reference evidence="1 2" key="1">
    <citation type="journal article" date="2013" name="ISME J.">
        <title>Comparative genomics of pathogenic lineages of Vibrio nigripulchritudo identifies virulence-associated traits.</title>
        <authorList>
            <person name="Goudenege D."/>
            <person name="Labreuche Y."/>
            <person name="Krin E."/>
            <person name="Ansquer D."/>
            <person name="Mangenot S."/>
            <person name="Calteau A."/>
            <person name="Medigue C."/>
            <person name="Mazel D."/>
            <person name="Polz M.F."/>
            <person name="Le Roux F."/>
        </authorList>
    </citation>
    <scope>NUCLEOTIDE SEQUENCE [LARGE SCALE GENOMIC DNA]</scope>
    <source>
        <strain evidence="1 2">SOn1</strain>
    </source>
</reference>
<accession>A0AAV2VS09</accession>
<dbReference type="Proteomes" id="UP000018211">
    <property type="component" value="Unassembled WGS sequence"/>
</dbReference>
<name>A0AAV2VS09_9VIBR</name>
<proteinExistence type="predicted"/>
<evidence type="ECO:0000313" key="1">
    <source>
        <dbReference type="EMBL" id="CCO47203.1"/>
    </source>
</evidence>
<evidence type="ECO:0000313" key="2">
    <source>
        <dbReference type="Proteomes" id="UP000018211"/>
    </source>
</evidence>
<protein>
    <submittedName>
        <fullName evidence="1">Uncharacterized protein</fullName>
    </submittedName>
</protein>
<comment type="caution">
    <text evidence="1">The sequence shown here is derived from an EMBL/GenBank/DDBJ whole genome shotgun (WGS) entry which is preliminary data.</text>
</comment>
<organism evidence="1 2">
    <name type="scientific">Vibrio nigripulchritudo SOn1</name>
    <dbReference type="NCBI Taxonomy" id="1238450"/>
    <lineage>
        <taxon>Bacteria</taxon>
        <taxon>Pseudomonadati</taxon>
        <taxon>Pseudomonadota</taxon>
        <taxon>Gammaproteobacteria</taxon>
        <taxon>Vibrionales</taxon>
        <taxon>Vibrionaceae</taxon>
        <taxon>Vibrio</taxon>
    </lineage>
</organism>
<gene>
    <name evidence="1" type="ORF">VIBNISOn1_270029</name>
</gene>
<dbReference type="AlphaFoldDB" id="A0AAV2VS09"/>
<sequence length="21" mass="2472">MYFEPTQEVGFLYLSLGGEQY</sequence>
<dbReference type="EMBL" id="CAOF01000117">
    <property type="protein sequence ID" value="CCO47203.1"/>
    <property type="molecule type" value="Genomic_DNA"/>
</dbReference>